<dbReference type="EMBL" id="JBHSYS010000001">
    <property type="protein sequence ID" value="MFC6956051.1"/>
    <property type="molecule type" value="Genomic_DNA"/>
</dbReference>
<dbReference type="Pfam" id="PF02945">
    <property type="entry name" value="Endonuclease_7"/>
    <property type="match status" value="1"/>
</dbReference>
<keyword evidence="1" id="KW-0378">Hydrolase</keyword>
<gene>
    <name evidence="1" type="ORF">ACFQS3_02455</name>
</gene>
<protein>
    <submittedName>
        <fullName evidence="1">Endonuclease VII domain-containing protein</fullName>
    </submittedName>
</protein>
<evidence type="ECO:0000313" key="1">
    <source>
        <dbReference type="EMBL" id="MFC6956051.1"/>
    </source>
</evidence>
<dbReference type="Gene3D" id="3.40.1800.10">
    <property type="entry name" value="His-Me finger endonucleases"/>
    <property type="match status" value="1"/>
</dbReference>
<dbReference type="Proteomes" id="UP001596470">
    <property type="component" value="Unassembled WGS sequence"/>
</dbReference>
<reference evidence="2" key="1">
    <citation type="journal article" date="2019" name="Int. J. Syst. Evol. Microbiol.">
        <title>The Global Catalogue of Microorganisms (GCM) 10K type strain sequencing project: providing services to taxonomists for standard genome sequencing and annotation.</title>
        <authorList>
            <consortium name="The Broad Institute Genomics Platform"/>
            <consortium name="The Broad Institute Genome Sequencing Center for Infectious Disease"/>
            <person name="Wu L."/>
            <person name="Ma J."/>
        </authorList>
    </citation>
    <scope>NUCLEOTIDE SEQUENCE [LARGE SCALE GENOMIC DNA]</scope>
    <source>
        <strain evidence="2">KACC 12634</strain>
    </source>
</reference>
<dbReference type="InterPro" id="IPR044925">
    <property type="entry name" value="His-Me_finger_sf"/>
</dbReference>
<dbReference type="GO" id="GO:0004519">
    <property type="term" value="F:endonuclease activity"/>
    <property type="evidence" value="ECO:0007669"/>
    <property type="project" value="UniProtKB-KW"/>
</dbReference>
<keyword evidence="1" id="KW-0255">Endonuclease</keyword>
<keyword evidence="1" id="KW-0540">Nuclease</keyword>
<accession>A0ABW2D1Y3</accession>
<dbReference type="RefSeq" id="WP_382353348.1">
    <property type="nucleotide sequence ID" value="NZ_JBHMBP010000004.1"/>
</dbReference>
<name>A0ABW2D1Y3_9ACTN</name>
<dbReference type="InterPro" id="IPR038563">
    <property type="entry name" value="Endonuclease_7_sf"/>
</dbReference>
<dbReference type="InterPro" id="IPR004211">
    <property type="entry name" value="Endonuclease_7"/>
</dbReference>
<keyword evidence="2" id="KW-1185">Reference proteome</keyword>
<evidence type="ECO:0000313" key="2">
    <source>
        <dbReference type="Proteomes" id="UP001596470"/>
    </source>
</evidence>
<dbReference type="SUPFAM" id="SSF54060">
    <property type="entry name" value="His-Me finger endonucleases"/>
    <property type="match status" value="1"/>
</dbReference>
<proteinExistence type="predicted"/>
<sequence>MTRTPCPDCAARGITRYPSCKCKRPHPRGRCHTCHRATLKRRTAASHDAYVCDTYGLAPGEYQELYEAQGGRCFICQRATGASRRLAVDHDHKTGLARGLLCKPCNRMLGLARDLAEFFERAIEYLRDPPAQRVLGNRYHKDFR</sequence>
<organism evidence="1 2">
    <name type="scientific">Glycomyces mayteni</name>
    <dbReference type="NCBI Taxonomy" id="543887"/>
    <lineage>
        <taxon>Bacteria</taxon>
        <taxon>Bacillati</taxon>
        <taxon>Actinomycetota</taxon>
        <taxon>Actinomycetes</taxon>
        <taxon>Glycomycetales</taxon>
        <taxon>Glycomycetaceae</taxon>
        <taxon>Glycomyces</taxon>
    </lineage>
</organism>
<comment type="caution">
    <text evidence="1">The sequence shown here is derived from an EMBL/GenBank/DDBJ whole genome shotgun (WGS) entry which is preliminary data.</text>
</comment>